<dbReference type="PANTHER" id="PTHR23521">
    <property type="entry name" value="TRANSPORTER MFS SUPERFAMILY"/>
    <property type="match status" value="1"/>
</dbReference>
<evidence type="ECO:0000256" key="3">
    <source>
        <dbReference type="ARBA" id="ARBA00023136"/>
    </source>
</evidence>
<organism evidence="7 8">
    <name type="scientific">Lacibacterium aquatile</name>
    <dbReference type="NCBI Taxonomy" id="1168082"/>
    <lineage>
        <taxon>Bacteria</taxon>
        <taxon>Pseudomonadati</taxon>
        <taxon>Pseudomonadota</taxon>
        <taxon>Alphaproteobacteria</taxon>
        <taxon>Rhodospirillales</taxon>
        <taxon>Rhodospirillaceae</taxon>
    </lineage>
</organism>
<evidence type="ECO:0000256" key="5">
    <source>
        <dbReference type="SAM" id="Phobius"/>
    </source>
</evidence>
<evidence type="ECO:0000256" key="1">
    <source>
        <dbReference type="ARBA" id="ARBA00022692"/>
    </source>
</evidence>
<dbReference type="Proteomes" id="UP001597295">
    <property type="component" value="Unassembled WGS sequence"/>
</dbReference>
<evidence type="ECO:0000313" key="8">
    <source>
        <dbReference type="Proteomes" id="UP001597295"/>
    </source>
</evidence>
<feature type="transmembrane region" description="Helical" evidence="5">
    <location>
        <begin position="70"/>
        <end position="88"/>
    </location>
</feature>
<evidence type="ECO:0000313" key="7">
    <source>
        <dbReference type="EMBL" id="MFD2262483.1"/>
    </source>
</evidence>
<feature type="domain" description="Major facilitator superfamily (MFS) profile" evidence="6">
    <location>
        <begin position="196"/>
        <end position="402"/>
    </location>
</feature>
<feature type="transmembrane region" description="Helical" evidence="5">
    <location>
        <begin position="155"/>
        <end position="174"/>
    </location>
</feature>
<keyword evidence="2 5" id="KW-1133">Transmembrane helix</keyword>
<evidence type="ECO:0000259" key="6">
    <source>
        <dbReference type="PROSITE" id="PS50850"/>
    </source>
</evidence>
<keyword evidence="8" id="KW-1185">Reference proteome</keyword>
<feature type="transmembrane region" description="Helical" evidence="5">
    <location>
        <begin position="190"/>
        <end position="209"/>
    </location>
</feature>
<dbReference type="EMBL" id="JBHUIP010000004">
    <property type="protein sequence ID" value="MFD2262483.1"/>
    <property type="molecule type" value="Genomic_DNA"/>
</dbReference>
<feature type="transmembrane region" description="Helical" evidence="5">
    <location>
        <begin position="327"/>
        <end position="345"/>
    </location>
</feature>
<feature type="transmembrane region" description="Helical" evidence="5">
    <location>
        <begin position="229"/>
        <end position="249"/>
    </location>
</feature>
<dbReference type="PROSITE" id="PS50850">
    <property type="entry name" value="MFS"/>
    <property type="match status" value="1"/>
</dbReference>
<dbReference type="InterPro" id="IPR020846">
    <property type="entry name" value="MFS_dom"/>
</dbReference>
<feature type="transmembrane region" description="Helical" evidence="5">
    <location>
        <begin position="287"/>
        <end position="306"/>
    </location>
</feature>
<keyword evidence="3 5" id="KW-0472">Membrane</keyword>
<dbReference type="Pfam" id="PF07690">
    <property type="entry name" value="MFS_1"/>
    <property type="match status" value="2"/>
</dbReference>
<feature type="transmembrane region" description="Helical" evidence="5">
    <location>
        <begin position="261"/>
        <end position="281"/>
    </location>
</feature>
<gene>
    <name evidence="7" type="ORF">ACFSM5_06250</name>
</gene>
<feature type="compositionally biased region" description="Basic and acidic residues" evidence="4">
    <location>
        <begin position="393"/>
        <end position="402"/>
    </location>
</feature>
<proteinExistence type="predicted"/>
<dbReference type="RefSeq" id="WP_379875444.1">
    <property type="nucleotide sequence ID" value="NZ_JBHUIP010000004.1"/>
</dbReference>
<keyword evidence="1 5" id="KW-0812">Transmembrane</keyword>
<protein>
    <submittedName>
        <fullName evidence="7">MFS transporter</fullName>
    </submittedName>
</protein>
<dbReference type="SUPFAM" id="SSF103473">
    <property type="entry name" value="MFS general substrate transporter"/>
    <property type="match status" value="1"/>
</dbReference>
<reference evidence="8" key="1">
    <citation type="journal article" date="2019" name="Int. J. Syst. Evol. Microbiol.">
        <title>The Global Catalogue of Microorganisms (GCM) 10K type strain sequencing project: providing services to taxonomists for standard genome sequencing and annotation.</title>
        <authorList>
            <consortium name="The Broad Institute Genomics Platform"/>
            <consortium name="The Broad Institute Genome Sequencing Center for Infectious Disease"/>
            <person name="Wu L."/>
            <person name="Ma J."/>
        </authorList>
    </citation>
    <scope>NUCLEOTIDE SEQUENCE [LARGE SCALE GENOMIC DNA]</scope>
    <source>
        <strain evidence="8">CGMCC 1.19062</strain>
    </source>
</reference>
<dbReference type="Gene3D" id="1.20.1250.20">
    <property type="entry name" value="MFS general substrate transporter like domains"/>
    <property type="match status" value="2"/>
</dbReference>
<evidence type="ECO:0000256" key="2">
    <source>
        <dbReference type="ARBA" id="ARBA00022989"/>
    </source>
</evidence>
<dbReference type="CDD" id="cd17477">
    <property type="entry name" value="MFS_YcaD_like"/>
    <property type="match status" value="1"/>
</dbReference>
<sequence>MFGHMLAPFATVFFLIAGAGLINTLVPLRAPVEGFSQGVVGLFSSAHYLGMLFGAIAAPRLIVSVGHIRVFAAFGAICAICMLSHALVVDPFAWGFLRAVNGFGYAALFTATDSWINAKAPNEARGRTMALNTIIQYAGNAGAQNSLRIFPASGFHLFSVAACCFLAAIVPLALTRKVPPDRPTQPKLQLRWLLSVSPVAVAACFVSGFGNGSFWTLAPSFGTSIGLDAIGVGTMMTAAIIGSAIGQWPAGKISDRVDRRYVMAGAGAIAALMCLAIATIGNMVPSSLTFLVFGFGLVGFALYPAATSHANDMGGRENSVSISSGLLLVYCIGAVIGPTVAAFLMERIGPSALFMLIGTGDAALAVFALYRRRARPVAPSEPAAPAPIPLEETAERPPADLR</sequence>
<evidence type="ECO:0000256" key="4">
    <source>
        <dbReference type="SAM" id="MobiDB-lite"/>
    </source>
</evidence>
<feature type="transmembrane region" description="Helical" evidence="5">
    <location>
        <begin position="351"/>
        <end position="370"/>
    </location>
</feature>
<comment type="caution">
    <text evidence="7">The sequence shown here is derived from an EMBL/GenBank/DDBJ whole genome shotgun (WGS) entry which is preliminary data.</text>
</comment>
<feature type="transmembrane region" description="Helical" evidence="5">
    <location>
        <begin position="34"/>
        <end position="58"/>
    </location>
</feature>
<dbReference type="InterPro" id="IPR047200">
    <property type="entry name" value="MFS_YcaD-like"/>
</dbReference>
<feature type="region of interest" description="Disordered" evidence="4">
    <location>
        <begin position="379"/>
        <end position="402"/>
    </location>
</feature>
<dbReference type="InterPro" id="IPR011701">
    <property type="entry name" value="MFS"/>
</dbReference>
<dbReference type="InterPro" id="IPR036259">
    <property type="entry name" value="MFS_trans_sf"/>
</dbReference>
<dbReference type="PANTHER" id="PTHR23521:SF3">
    <property type="entry name" value="MFS TRANSPORTER"/>
    <property type="match status" value="1"/>
</dbReference>
<accession>A0ABW5DMW4</accession>
<name>A0ABW5DMW4_9PROT</name>